<dbReference type="Proteomes" id="UP001642260">
    <property type="component" value="Unassembled WGS sequence"/>
</dbReference>
<keyword evidence="1" id="KW-0611">Plant defense</keyword>
<evidence type="ECO:0000256" key="1">
    <source>
        <dbReference type="ARBA" id="ARBA00022821"/>
    </source>
</evidence>
<dbReference type="FunFam" id="1.10.8.430:FF:000003">
    <property type="entry name" value="Probable disease resistance protein At5g66910"/>
    <property type="match status" value="1"/>
</dbReference>
<sequence length="115" mass="13068">MLQGLLTKRKYLQCGDAFTLESHPDILDLARQVAEKCHGLPLVLNIIGENMASKRTVEEWEQAVDTLASSAAEFPGMEDHILPVLKYSYDSLKGEVGRLLDMRRIHRRNSRFKEG</sequence>
<dbReference type="InterPro" id="IPR042197">
    <property type="entry name" value="Apaf_helical"/>
</dbReference>
<organism evidence="2 3">
    <name type="scientific">Eruca vesicaria subsp. sativa</name>
    <name type="common">Garden rocket</name>
    <name type="synonym">Eruca sativa</name>
    <dbReference type="NCBI Taxonomy" id="29727"/>
    <lineage>
        <taxon>Eukaryota</taxon>
        <taxon>Viridiplantae</taxon>
        <taxon>Streptophyta</taxon>
        <taxon>Embryophyta</taxon>
        <taxon>Tracheophyta</taxon>
        <taxon>Spermatophyta</taxon>
        <taxon>Magnoliopsida</taxon>
        <taxon>eudicotyledons</taxon>
        <taxon>Gunneridae</taxon>
        <taxon>Pentapetalae</taxon>
        <taxon>rosids</taxon>
        <taxon>malvids</taxon>
        <taxon>Brassicales</taxon>
        <taxon>Brassicaceae</taxon>
        <taxon>Brassiceae</taxon>
        <taxon>Eruca</taxon>
    </lineage>
</organism>
<dbReference type="SUPFAM" id="SSF52540">
    <property type="entry name" value="P-loop containing nucleoside triphosphate hydrolases"/>
    <property type="match status" value="1"/>
</dbReference>
<dbReference type="EMBL" id="CAKOAT010819597">
    <property type="protein sequence ID" value="CAH8389002.1"/>
    <property type="molecule type" value="Genomic_DNA"/>
</dbReference>
<gene>
    <name evidence="2" type="ORF">ERUC_LOCUS41485</name>
</gene>
<dbReference type="Gene3D" id="1.10.8.430">
    <property type="entry name" value="Helical domain of apoptotic protease-activating factors"/>
    <property type="match status" value="1"/>
</dbReference>
<keyword evidence="3" id="KW-1185">Reference proteome</keyword>
<dbReference type="InterPro" id="IPR027417">
    <property type="entry name" value="P-loop_NTPase"/>
</dbReference>
<protein>
    <recommendedName>
        <fullName evidence="4">NB-ARC domain-containing protein</fullName>
    </recommendedName>
</protein>
<evidence type="ECO:0000313" key="2">
    <source>
        <dbReference type="EMBL" id="CAH8389002.1"/>
    </source>
</evidence>
<evidence type="ECO:0000313" key="3">
    <source>
        <dbReference type="Proteomes" id="UP001642260"/>
    </source>
</evidence>
<accession>A0ABC8LYV8</accession>
<name>A0ABC8LYV8_ERUVS</name>
<evidence type="ECO:0008006" key="4">
    <source>
        <dbReference type="Google" id="ProtNLM"/>
    </source>
</evidence>
<dbReference type="GO" id="GO:0006952">
    <property type="term" value="P:defense response"/>
    <property type="evidence" value="ECO:0007669"/>
    <property type="project" value="UniProtKB-KW"/>
</dbReference>
<comment type="caution">
    <text evidence="2">The sequence shown here is derived from an EMBL/GenBank/DDBJ whole genome shotgun (WGS) entry which is preliminary data.</text>
</comment>
<dbReference type="AlphaFoldDB" id="A0ABC8LYV8"/>
<proteinExistence type="predicted"/>
<reference evidence="2 3" key="1">
    <citation type="submission" date="2022-03" db="EMBL/GenBank/DDBJ databases">
        <authorList>
            <person name="Macdonald S."/>
            <person name="Ahmed S."/>
            <person name="Newling K."/>
        </authorList>
    </citation>
    <scope>NUCLEOTIDE SEQUENCE [LARGE SCALE GENOMIC DNA]</scope>
</reference>